<evidence type="ECO:0000256" key="6">
    <source>
        <dbReference type="ARBA" id="ARBA00023146"/>
    </source>
</evidence>
<evidence type="ECO:0000256" key="3">
    <source>
        <dbReference type="ARBA" id="ARBA00022741"/>
    </source>
</evidence>
<dbReference type="GO" id="GO:0005524">
    <property type="term" value="F:ATP binding"/>
    <property type="evidence" value="ECO:0007669"/>
    <property type="project" value="UniProtKB-UniRule"/>
</dbReference>
<dbReference type="InterPro" id="IPR004365">
    <property type="entry name" value="NA-bd_OB_tRNA"/>
</dbReference>
<comment type="subunit">
    <text evidence="7">Homodimer.</text>
</comment>
<feature type="binding site" evidence="7">
    <location>
        <position position="218"/>
    </location>
    <ligand>
        <name>L-aspartate</name>
        <dbReference type="ChEBI" id="CHEBI:29991"/>
    </ligand>
</feature>
<sequence>MKRIFIEETPDKISESVKISGWVQTRRDHGKLIFIDLRDHSGLLQVVFAGQNAELWKIADKLRPEWVVSIEGLVKERPEKLKNSKIKTGNVELEAQNLEILNEAKTPPFEIGQKDNVGEELRMEYRYLDLRDPKMQKNLLKRSEAVRFFNNYLKDNKFVEIETPDLTKGTPEGAREFVVPSRKHPGKFYVLPQSPQQFKQLLMVSGFERYFQVARCFRDEDSRGDRQPEFTQLDIEMSFVDDGDVMDLVESMMVELVKKVFPDKKITNSPFPRIDYDEVMKKYNSDKPDLRGNKDDPAELSFLWVINMPLLEYSETEKKLVSSHHPFTAPSEALAEEGKPQDLGTIKAKAYDLVLNGYEIGGGSIRIHKRDLQNKIFEILGLGAKEIESRFGHMLRAFEYGAPPHGGIALGLDRLMMILMNESSIREVIAFPKTGDDRDLLMGAPTEVSEKQLKELHISAVKPKK</sequence>
<feature type="binding site" evidence="7">
    <location>
        <begin position="218"/>
        <end position="220"/>
    </location>
    <ligand>
        <name>ATP</name>
        <dbReference type="ChEBI" id="CHEBI:30616"/>
    </ligand>
</feature>
<dbReference type="GO" id="GO:0003676">
    <property type="term" value="F:nucleic acid binding"/>
    <property type="evidence" value="ECO:0007669"/>
    <property type="project" value="InterPro"/>
</dbReference>
<dbReference type="NCBIfam" id="TIGR00459">
    <property type="entry name" value="aspS_bact"/>
    <property type="match status" value="1"/>
</dbReference>
<keyword evidence="6 7" id="KW-0030">Aminoacyl-tRNA synthetase</keyword>
<dbReference type="Pfam" id="PF01336">
    <property type="entry name" value="tRNA_anti-codon"/>
    <property type="match status" value="1"/>
</dbReference>
<dbReference type="CDD" id="cd04317">
    <property type="entry name" value="EcAspRS_like_N"/>
    <property type="match status" value="1"/>
</dbReference>
<evidence type="ECO:0000259" key="8">
    <source>
        <dbReference type="PROSITE" id="PS50862"/>
    </source>
</evidence>
<dbReference type="PANTHER" id="PTHR22594">
    <property type="entry name" value="ASPARTYL/LYSYL-TRNA SYNTHETASE"/>
    <property type="match status" value="1"/>
</dbReference>
<dbReference type="InterPro" id="IPR047090">
    <property type="entry name" value="AspRS_core"/>
</dbReference>
<feature type="binding site" evidence="7">
    <location>
        <position position="366"/>
    </location>
    <ligand>
        <name>L-aspartate</name>
        <dbReference type="ChEBI" id="CHEBI:29991"/>
    </ligand>
</feature>
<dbReference type="InterPro" id="IPR002312">
    <property type="entry name" value="Asp/Asn-tRNA-synth_IIb"/>
</dbReference>
<dbReference type="CDD" id="cd00777">
    <property type="entry name" value="AspRS_core"/>
    <property type="match status" value="1"/>
</dbReference>
<keyword evidence="3 7" id="KW-0547">Nucleotide-binding</keyword>
<organism evidence="9 10">
    <name type="scientific">Candidatus Azambacteria bacterium RIFCSPLOWO2_02_FULL_44_14</name>
    <dbReference type="NCBI Taxonomy" id="1797306"/>
    <lineage>
        <taxon>Bacteria</taxon>
        <taxon>Candidatus Azamiibacteriota</taxon>
    </lineage>
</organism>
<keyword evidence="7" id="KW-0963">Cytoplasm</keyword>
<evidence type="ECO:0000256" key="1">
    <source>
        <dbReference type="ARBA" id="ARBA00006303"/>
    </source>
</evidence>
<accession>A0A1F5CBN2</accession>
<feature type="site" description="Important for tRNA non-discrimination" evidence="7">
    <location>
        <position position="29"/>
    </location>
</feature>
<dbReference type="InterPro" id="IPR047089">
    <property type="entry name" value="Asp-tRNA-ligase_1_N"/>
</dbReference>
<keyword evidence="4 7" id="KW-0067">ATP-binding</keyword>
<dbReference type="Pfam" id="PF00152">
    <property type="entry name" value="tRNA-synt_2"/>
    <property type="match status" value="1"/>
</dbReference>
<feature type="region of interest" description="Aspartate" evidence="7">
    <location>
        <begin position="196"/>
        <end position="199"/>
    </location>
</feature>
<dbReference type="GO" id="GO:0005737">
    <property type="term" value="C:cytoplasm"/>
    <property type="evidence" value="ECO:0007669"/>
    <property type="project" value="UniProtKB-SubCell"/>
</dbReference>
<dbReference type="PRINTS" id="PR01042">
    <property type="entry name" value="TRNASYNTHASP"/>
</dbReference>
<name>A0A1F5CBN2_9BACT</name>
<dbReference type="Gene3D" id="2.40.50.140">
    <property type="entry name" value="Nucleic acid-binding proteins"/>
    <property type="match status" value="1"/>
</dbReference>
<dbReference type="PROSITE" id="PS50862">
    <property type="entry name" value="AA_TRNA_LIGASE_II"/>
    <property type="match status" value="1"/>
</dbReference>
<proteinExistence type="inferred from homology"/>
<dbReference type="GO" id="GO:0004815">
    <property type="term" value="F:aspartate-tRNA ligase activity"/>
    <property type="evidence" value="ECO:0007669"/>
    <property type="project" value="UniProtKB-UniRule"/>
</dbReference>
<evidence type="ECO:0000256" key="4">
    <source>
        <dbReference type="ARBA" id="ARBA00022840"/>
    </source>
</evidence>
<evidence type="ECO:0000256" key="5">
    <source>
        <dbReference type="ARBA" id="ARBA00022917"/>
    </source>
</evidence>
<feature type="binding site" evidence="7">
    <location>
        <position position="172"/>
    </location>
    <ligand>
        <name>L-aspartate</name>
        <dbReference type="ChEBI" id="CHEBI:29991"/>
    </ligand>
</feature>
<dbReference type="GO" id="GO:0006422">
    <property type="term" value="P:aspartyl-tRNA aminoacylation"/>
    <property type="evidence" value="ECO:0007669"/>
    <property type="project" value="UniProtKB-UniRule"/>
</dbReference>
<dbReference type="InterPro" id="IPR006195">
    <property type="entry name" value="aa-tRNA-synth_II"/>
</dbReference>
<dbReference type="InterPro" id="IPR004364">
    <property type="entry name" value="Aa-tRNA-synt_II"/>
</dbReference>
<protein>
    <recommendedName>
        <fullName evidence="7">Aspartate--tRNA(Asp/Asn) ligase</fullName>
        <ecNumber evidence="7">6.1.1.23</ecNumber>
    </recommendedName>
    <alternativeName>
        <fullName evidence="7">Aspartyl-tRNA synthetase</fullName>
        <shortName evidence="7">AspRS</shortName>
    </alternativeName>
    <alternativeName>
        <fullName evidence="7">Non-discriminating aspartyl-tRNA synthetase</fullName>
        <shortName evidence="7">ND-AspRS</shortName>
    </alternativeName>
</protein>
<dbReference type="GO" id="GO:0050560">
    <property type="term" value="F:aspartate-tRNA(Asn) ligase activity"/>
    <property type="evidence" value="ECO:0007669"/>
    <property type="project" value="UniProtKB-EC"/>
</dbReference>
<dbReference type="Gene3D" id="3.30.1360.30">
    <property type="entry name" value="GAD-like domain"/>
    <property type="match status" value="1"/>
</dbReference>
<dbReference type="Proteomes" id="UP000177197">
    <property type="component" value="Unassembled WGS sequence"/>
</dbReference>
<comment type="caution">
    <text evidence="7">Lacks conserved residue(s) required for the propagation of feature annotation.</text>
</comment>
<comment type="similarity">
    <text evidence="1 7">Belongs to the class-II aminoacyl-tRNA synthetase family. Type 1 subfamily.</text>
</comment>
<dbReference type="SUPFAM" id="SSF55681">
    <property type="entry name" value="Class II aaRS and biotin synthetases"/>
    <property type="match status" value="1"/>
</dbReference>
<dbReference type="InterPro" id="IPR012340">
    <property type="entry name" value="NA-bd_OB-fold"/>
</dbReference>
<keyword evidence="2 7" id="KW-0436">Ligase</keyword>
<dbReference type="HAMAP" id="MF_00044">
    <property type="entry name" value="Asp_tRNA_synth_type1"/>
    <property type="match status" value="1"/>
</dbReference>
<dbReference type="EC" id="6.1.1.23" evidence="7"/>
<dbReference type="Gene3D" id="3.30.930.10">
    <property type="entry name" value="Bira Bifunctional Protein, Domain 2"/>
    <property type="match status" value="2"/>
</dbReference>
<dbReference type="EMBL" id="MEYV01000010">
    <property type="protein sequence ID" value="OGD40270.1"/>
    <property type="molecule type" value="Genomic_DNA"/>
</dbReference>
<dbReference type="InterPro" id="IPR004524">
    <property type="entry name" value="Asp-tRNA-ligase_1"/>
</dbReference>
<comment type="function">
    <text evidence="7">Aspartyl-tRNA synthetase with relaxed tRNA specificity since it is able to aspartylate not only its cognate tRNA(Asp) but also tRNA(Asn). Reaction proceeds in two steps: L-aspartate is first activated by ATP to form Asp-AMP and then transferred to the acceptor end of tRNA(Asp/Asn).</text>
</comment>
<feature type="binding site" evidence="7">
    <location>
        <position position="324"/>
    </location>
    <ligand>
        <name>L-aspartate</name>
        <dbReference type="ChEBI" id="CHEBI:29991"/>
    </ligand>
</feature>
<comment type="subcellular location">
    <subcellularLocation>
        <location evidence="7">Cytoplasm</location>
    </subcellularLocation>
</comment>
<dbReference type="AlphaFoldDB" id="A0A1F5CBN2"/>
<comment type="catalytic activity">
    <reaction evidence="7">
        <text>tRNA(Asx) + L-aspartate + ATP = L-aspartyl-tRNA(Asx) + AMP + diphosphate</text>
        <dbReference type="Rhea" id="RHEA:18349"/>
        <dbReference type="Rhea" id="RHEA-COMP:9710"/>
        <dbReference type="Rhea" id="RHEA-COMP:9711"/>
        <dbReference type="ChEBI" id="CHEBI:29991"/>
        <dbReference type="ChEBI" id="CHEBI:30616"/>
        <dbReference type="ChEBI" id="CHEBI:33019"/>
        <dbReference type="ChEBI" id="CHEBI:78442"/>
        <dbReference type="ChEBI" id="CHEBI:78516"/>
        <dbReference type="ChEBI" id="CHEBI:456215"/>
        <dbReference type="EC" id="6.1.1.23"/>
    </reaction>
</comment>
<feature type="domain" description="Aminoacyl-transfer RNA synthetases class-II family profile" evidence="8">
    <location>
        <begin position="142"/>
        <end position="432"/>
    </location>
</feature>
<dbReference type="PANTHER" id="PTHR22594:SF5">
    <property type="entry name" value="ASPARTATE--TRNA LIGASE, MITOCHONDRIAL"/>
    <property type="match status" value="1"/>
</dbReference>
<dbReference type="InterPro" id="IPR045864">
    <property type="entry name" value="aa-tRNA-synth_II/BPL/LPL"/>
</dbReference>
<evidence type="ECO:0000256" key="2">
    <source>
        <dbReference type="ARBA" id="ARBA00022598"/>
    </source>
</evidence>
<keyword evidence="5 7" id="KW-0648">Protein biosynthesis</keyword>
<reference evidence="9 10" key="1">
    <citation type="journal article" date="2016" name="Nat. Commun.">
        <title>Thousands of microbial genomes shed light on interconnected biogeochemical processes in an aquifer system.</title>
        <authorList>
            <person name="Anantharaman K."/>
            <person name="Brown C.T."/>
            <person name="Hug L.A."/>
            <person name="Sharon I."/>
            <person name="Castelle C.J."/>
            <person name="Probst A.J."/>
            <person name="Thomas B.C."/>
            <person name="Singh A."/>
            <person name="Wilkins M.J."/>
            <person name="Karaoz U."/>
            <person name="Brodie E.L."/>
            <person name="Williams K.H."/>
            <person name="Hubbard S.S."/>
            <person name="Banfield J.F."/>
        </authorList>
    </citation>
    <scope>NUCLEOTIDE SEQUENCE [LARGE SCALE GENOMIC DNA]</scope>
</reference>
<gene>
    <name evidence="7" type="primary">aspS</name>
    <name evidence="9" type="ORF">A3I30_03165</name>
</gene>
<comment type="caution">
    <text evidence="9">The sequence shown here is derived from an EMBL/GenBank/DDBJ whole genome shotgun (WGS) entry which is preliminary data.</text>
</comment>
<dbReference type="InterPro" id="IPR004115">
    <property type="entry name" value="GAD-like_sf"/>
</dbReference>
<evidence type="ECO:0000313" key="10">
    <source>
        <dbReference type="Proteomes" id="UP000177197"/>
    </source>
</evidence>
<evidence type="ECO:0000256" key="7">
    <source>
        <dbReference type="HAMAP-Rule" id="MF_00044"/>
    </source>
</evidence>
<feature type="binding site" evidence="7">
    <location>
        <begin position="411"/>
        <end position="414"/>
    </location>
    <ligand>
        <name>ATP</name>
        <dbReference type="ChEBI" id="CHEBI:30616"/>
    </ligand>
</feature>
<evidence type="ECO:0000313" key="9">
    <source>
        <dbReference type="EMBL" id="OGD40270.1"/>
    </source>
</evidence>
<dbReference type="SUPFAM" id="SSF50249">
    <property type="entry name" value="Nucleic acid-binding proteins"/>
    <property type="match status" value="1"/>
</dbReference>
<feature type="binding site" evidence="7">
    <location>
        <position position="359"/>
    </location>
    <ligand>
        <name>ATP</name>
        <dbReference type="ChEBI" id="CHEBI:30616"/>
    </ligand>
</feature>
<feature type="binding site" evidence="7">
    <location>
        <position position="227"/>
    </location>
    <ligand>
        <name>ATP</name>
        <dbReference type="ChEBI" id="CHEBI:30616"/>
    </ligand>
</feature>